<sequence>MKRVLLLSFALVFALLQQVYAQSTTVSGRVTDQATGAGLPGVSVVVKGTTVGATTGADGAYTVSVPAGSNTLVFRYIGYANVERAIGNASTINVGLSVDDKQLSELVVVGYGVTTEKLSTQSIATVDAESFRNTPLTSPQQLLQGQAAGVQMTNSSGVLGAASSVRIRGAASITAGGDPLYVIDGVPLNNSDSYSQLQGGSARLNPLLNINPNDIESMSVLKDAAAVAIYGSRGANGVVLINTKSGSKNQKTVVSFDYFTGISQPTKLLKYMSAEEYATFRNTYGAAQSATFKPATYDLTNTYDWVEGVVQTGKVSSYNVSARGGNEKTTFYIGGTYSDESGFTIGNELEKLSGRLNLKHDVTENIEVGVNYSLSNSDMRRVGLENSTAAPLTGAYLQSPFVTPYGADGQFQNTGFIVNSIAQDALTKNDFNLMRSTGNAYAQVTFLKDFKFKTDWGIDLLETDSKYRNPDLLSPGGYGYRSNVSDNKWLVTNTLHYNKFLAESGHTFGVLLGHSYETSRFDDIFVEGSGFASDDLPNVASASTPISTSASGSAWALESYFGRVNYDYNSKYLFEATLRRDGSSRFGADYKYGTFYAASVGWVLTEENFLQNANFLNFLKLTSSYGTAGNDQIGNFAYLGLFSGGGGADYNGQAGLIPTTVANSDLRWEETAQFDVTLNATVFERLDLEVSYYNKETVSLLANQPYPYTTGFASATRNIGEMRNRGVDLMITSRNIATDDFQWTTTLNMGFLDNEILSLPANKDAEGRDFLAGSTAQRAIVGEDLNTFYLVRYAGINPETGDAQWLTKDGEITTTYASSNAVIVGSAIPDYTGGFTNTFRYKAFDLNAFFNFSYGNKVLIDGLRFTENPGGAFNKSTDLLDYWTPENKDAFFPALSSPTAPFFNRLSTSQLQDGSYLRLKTFSVGYNVPTELLSKTRVFSTARVYLLGQNLWTLTADNFRGPDPEVSASGGNNQIAGESFFALPQPRTITAGVNLTF</sequence>
<dbReference type="SUPFAM" id="SSF49464">
    <property type="entry name" value="Carboxypeptidase regulatory domain-like"/>
    <property type="match status" value="1"/>
</dbReference>
<evidence type="ECO:0000313" key="11">
    <source>
        <dbReference type="Proteomes" id="UP001597641"/>
    </source>
</evidence>
<dbReference type="InterPro" id="IPR037066">
    <property type="entry name" value="Plug_dom_sf"/>
</dbReference>
<keyword evidence="8" id="KW-0732">Signal</keyword>
<dbReference type="InterPro" id="IPR023996">
    <property type="entry name" value="TonB-dep_OMP_SusC/RagA"/>
</dbReference>
<evidence type="ECO:0000313" key="10">
    <source>
        <dbReference type="EMBL" id="MFD3001153.1"/>
    </source>
</evidence>
<dbReference type="InterPro" id="IPR023997">
    <property type="entry name" value="TonB-dep_OMP_SusC/RagA_CS"/>
</dbReference>
<evidence type="ECO:0000256" key="2">
    <source>
        <dbReference type="ARBA" id="ARBA00022448"/>
    </source>
</evidence>
<comment type="caution">
    <text evidence="10">The sequence shown here is derived from an EMBL/GenBank/DDBJ whole genome shotgun (WGS) entry which is preliminary data.</text>
</comment>
<organism evidence="10 11">
    <name type="scientific">Pontibacter toksunensis</name>
    <dbReference type="NCBI Taxonomy" id="1332631"/>
    <lineage>
        <taxon>Bacteria</taxon>
        <taxon>Pseudomonadati</taxon>
        <taxon>Bacteroidota</taxon>
        <taxon>Cytophagia</taxon>
        <taxon>Cytophagales</taxon>
        <taxon>Hymenobacteraceae</taxon>
        <taxon>Pontibacter</taxon>
    </lineage>
</organism>
<feature type="domain" description="TonB-dependent receptor plug" evidence="9">
    <location>
        <begin position="119"/>
        <end position="238"/>
    </location>
</feature>
<dbReference type="Gene3D" id="2.40.170.20">
    <property type="entry name" value="TonB-dependent receptor, beta-barrel domain"/>
    <property type="match status" value="1"/>
</dbReference>
<evidence type="ECO:0000256" key="5">
    <source>
        <dbReference type="ARBA" id="ARBA00023136"/>
    </source>
</evidence>
<dbReference type="RefSeq" id="WP_377484934.1">
    <property type="nucleotide sequence ID" value="NZ_JBHUOX010000008.1"/>
</dbReference>
<keyword evidence="11" id="KW-1185">Reference proteome</keyword>
<dbReference type="PROSITE" id="PS52016">
    <property type="entry name" value="TONB_DEPENDENT_REC_3"/>
    <property type="match status" value="1"/>
</dbReference>
<dbReference type="InterPro" id="IPR012910">
    <property type="entry name" value="Plug_dom"/>
</dbReference>
<reference evidence="11" key="1">
    <citation type="journal article" date="2019" name="Int. J. Syst. Evol. Microbiol.">
        <title>The Global Catalogue of Microorganisms (GCM) 10K type strain sequencing project: providing services to taxonomists for standard genome sequencing and annotation.</title>
        <authorList>
            <consortium name="The Broad Institute Genomics Platform"/>
            <consortium name="The Broad Institute Genome Sequencing Center for Infectious Disease"/>
            <person name="Wu L."/>
            <person name="Ma J."/>
        </authorList>
    </citation>
    <scope>NUCLEOTIDE SEQUENCE [LARGE SCALE GENOMIC DNA]</scope>
    <source>
        <strain evidence="11">KCTC 23984</strain>
    </source>
</reference>
<evidence type="ECO:0000259" key="9">
    <source>
        <dbReference type="Pfam" id="PF07715"/>
    </source>
</evidence>
<proteinExistence type="inferred from homology"/>
<protein>
    <submittedName>
        <fullName evidence="10">SusC/RagA family TonB-linked outer membrane protein</fullName>
    </submittedName>
</protein>
<evidence type="ECO:0000256" key="1">
    <source>
        <dbReference type="ARBA" id="ARBA00004571"/>
    </source>
</evidence>
<evidence type="ECO:0000256" key="6">
    <source>
        <dbReference type="ARBA" id="ARBA00023237"/>
    </source>
</evidence>
<dbReference type="InterPro" id="IPR039426">
    <property type="entry name" value="TonB-dep_rcpt-like"/>
</dbReference>
<dbReference type="InterPro" id="IPR036942">
    <property type="entry name" value="Beta-barrel_TonB_sf"/>
</dbReference>
<dbReference type="InterPro" id="IPR008969">
    <property type="entry name" value="CarboxyPept-like_regulatory"/>
</dbReference>
<feature type="signal peptide" evidence="8">
    <location>
        <begin position="1"/>
        <end position="21"/>
    </location>
</feature>
<evidence type="ECO:0000256" key="7">
    <source>
        <dbReference type="PROSITE-ProRule" id="PRU01360"/>
    </source>
</evidence>
<evidence type="ECO:0000256" key="3">
    <source>
        <dbReference type="ARBA" id="ARBA00022452"/>
    </source>
</evidence>
<dbReference type="NCBIfam" id="TIGR04057">
    <property type="entry name" value="SusC_RagA_signa"/>
    <property type="match status" value="1"/>
</dbReference>
<dbReference type="Proteomes" id="UP001597641">
    <property type="component" value="Unassembled WGS sequence"/>
</dbReference>
<name>A0ABW6BVP9_9BACT</name>
<dbReference type="NCBIfam" id="TIGR04056">
    <property type="entry name" value="OMP_RagA_SusC"/>
    <property type="match status" value="1"/>
</dbReference>
<dbReference type="SUPFAM" id="SSF56935">
    <property type="entry name" value="Porins"/>
    <property type="match status" value="1"/>
</dbReference>
<evidence type="ECO:0000256" key="4">
    <source>
        <dbReference type="ARBA" id="ARBA00022692"/>
    </source>
</evidence>
<keyword evidence="2 7" id="KW-0813">Transport</keyword>
<dbReference type="EMBL" id="JBHUOX010000008">
    <property type="protein sequence ID" value="MFD3001153.1"/>
    <property type="molecule type" value="Genomic_DNA"/>
</dbReference>
<dbReference type="Pfam" id="PF07715">
    <property type="entry name" value="Plug"/>
    <property type="match status" value="1"/>
</dbReference>
<dbReference type="Gene3D" id="2.170.130.10">
    <property type="entry name" value="TonB-dependent receptor, plug domain"/>
    <property type="match status" value="1"/>
</dbReference>
<feature type="chain" id="PRO_5045852029" evidence="8">
    <location>
        <begin position="22"/>
        <end position="997"/>
    </location>
</feature>
<accession>A0ABW6BVP9</accession>
<dbReference type="Pfam" id="PF13715">
    <property type="entry name" value="CarbopepD_reg_2"/>
    <property type="match status" value="1"/>
</dbReference>
<keyword evidence="5 7" id="KW-0472">Membrane</keyword>
<keyword evidence="6 7" id="KW-0998">Cell outer membrane</keyword>
<keyword evidence="3 7" id="KW-1134">Transmembrane beta strand</keyword>
<dbReference type="Gene3D" id="2.60.40.1120">
    <property type="entry name" value="Carboxypeptidase-like, regulatory domain"/>
    <property type="match status" value="1"/>
</dbReference>
<comment type="subcellular location">
    <subcellularLocation>
        <location evidence="1 7">Cell outer membrane</location>
        <topology evidence="1 7">Multi-pass membrane protein</topology>
    </subcellularLocation>
</comment>
<comment type="similarity">
    <text evidence="7">Belongs to the TonB-dependent receptor family.</text>
</comment>
<gene>
    <name evidence="10" type="ORF">ACFS7Z_12315</name>
</gene>
<keyword evidence="4 7" id="KW-0812">Transmembrane</keyword>
<evidence type="ECO:0000256" key="8">
    <source>
        <dbReference type="SAM" id="SignalP"/>
    </source>
</evidence>